<dbReference type="EMBL" id="RHFK02000001">
    <property type="protein sequence ID" value="TWW80445.1"/>
    <property type="molecule type" value="Genomic_DNA"/>
</dbReference>
<sequence length="143" mass="16082">MFPSKDVPFQGCSLPRMFLCAILSSSLLSKKPKNGMFSSCWEHQAHPERQPQHCLCPRCRNEGREQSRSSPKCWDDLGRCPKFLYELQAAKSTPGAQAVASCEGLRVIPLVLKRRDFLQLYTTSCWHCSDPDTTARSCSAEAL</sequence>
<gene>
    <name evidence="1" type="ORF">D4764_01G0002600</name>
</gene>
<organism evidence="1 2">
    <name type="scientific">Takifugu flavidus</name>
    <name type="common">sansaifugu</name>
    <dbReference type="NCBI Taxonomy" id="433684"/>
    <lineage>
        <taxon>Eukaryota</taxon>
        <taxon>Metazoa</taxon>
        <taxon>Chordata</taxon>
        <taxon>Craniata</taxon>
        <taxon>Vertebrata</taxon>
        <taxon>Euteleostomi</taxon>
        <taxon>Actinopterygii</taxon>
        <taxon>Neopterygii</taxon>
        <taxon>Teleostei</taxon>
        <taxon>Neoteleostei</taxon>
        <taxon>Acanthomorphata</taxon>
        <taxon>Eupercaria</taxon>
        <taxon>Tetraodontiformes</taxon>
        <taxon>Tetradontoidea</taxon>
        <taxon>Tetraodontidae</taxon>
        <taxon>Takifugu</taxon>
    </lineage>
</organism>
<proteinExistence type="predicted"/>
<reference evidence="1 2" key="1">
    <citation type="submission" date="2019-04" db="EMBL/GenBank/DDBJ databases">
        <title>Chromosome genome assembly for Takifugu flavidus.</title>
        <authorList>
            <person name="Xiao S."/>
        </authorList>
    </citation>
    <scope>NUCLEOTIDE SEQUENCE [LARGE SCALE GENOMIC DNA]</scope>
    <source>
        <strain evidence="1">HTHZ2018</strain>
        <tissue evidence="1">Muscle</tissue>
    </source>
</reference>
<dbReference type="AlphaFoldDB" id="A0A5C6PLV7"/>
<name>A0A5C6PLV7_9TELE</name>
<accession>A0A5C6PLV7</accession>
<keyword evidence="2" id="KW-1185">Reference proteome</keyword>
<evidence type="ECO:0000313" key="2">
    <source>
        <dbReference type="Proteomes" id="UP000324091"/>
    </source>
</evidence>
<dbReference type="Proteomes" id="UP000324091">
    <property type="component" value="Chromosome 1"/>
</dbReference>
<protein>
    <submittedName>
        <fullName evidence="1">Contactin-associated protein-like 5</fullName>
    </submittedName>
</protein>
<evidence type="ECO:0000313" key="1">
    <source>
        <dbReference type="EMBL" id="TWW80445.1"/>
    </source>
</evidence>
<comment type="caution">
    <text evidence="1">The sequence shown here is derived from an EMBL/GenBank/DDBJ whole genome shotgun (WGS) entry which is preliminary data.</text>
</comment>